<dbReference type="RefSeq" id="WP_025065508.1">
    <property type="nucleotide sequence ID" value="NZ_CP013195.1"/>
</dbReference>
<dbReference type="eggNOG" id="ENOG50330NV">
    <property type="taxonomic scope" value="Bacteria"/>
</dbReference>
<dbReference type="EMBL" id="CP013195">
    <property type="protein sequence ID" value="ALO47758.1"/>
    <property type="molecule type" value="Genomic_DNA"/>
</dbReference>
<dbReference type="AlphaFoldDB" id="A0A0S2KI22"/>
<dbReference type="KEGG" id="peo:AS203_00420"/>
<sequence length="220" mass="24919">MKKFLAVVGLLVIVMSCRRENYRTGDGKYSYLRADFAELHTTSPRVVDYLITDDGDSVTFSPRITVDWAVRGDSVYRVLAYYNLSEEGPEAVRMKQIPVMKWRKMAEGETRFTDPLIFESAWISRNRKYLNIGFAVKTGKTDTSDARQTLGVSCDSVKQSANNVSHIYLTLLHHQNGVPQYYSVRGHLSVSLRDVAKGSVIHLTVYTYKGMIHLTKTLAP</sequence>
<protein>
    <recommendedName>
        <fullName evidence="3">NigD-like C-terminal beta sandwich domain-containing protein</fullName>
    </recommendedName>
</protein>
<keyword evidence="2" id="KW-1185">Reference proteome</keyword>
<dbReference type="Gene3D" id="2.60.40.2370">
    <property type="entry name" value="NigD-like, C-terminal beta sandwich domain"/>
    <property type="match status" value="1"/>
</dbReference>
<organism evidence="1 2">
    <name type="scientific">Hoylesella enoeca</name>
    <dbReference type="NCBI Taxonomy" id="76123"/>
    <lineage>
        <taxon>Bacteria</taxon>
        <taxon>Pseudomonadati</taxon>
        <taxon>Bacteroidota</taxon>
        <taxon>Bacteroidia</taxon>
        <taxon>Bacteroidales</taxon>
        <taxon>Prevotellaceae</taxon>
        <taxon>Hoylesella</taxon>
    </lineage>
</organism>
<name>A0A0S2KI22_9BACT</name>
<gene>
    <name evidence="1" type="ORF">AS203_00420</name>
</gene>
<dbReference type="PROSITE" id="PS51257">
    <property type="entry name" value="PROKAR_LIPOPROTEIN"/>
    <property type="match status" value="1"/>
</dbReference>
<dbReference type="STRING" id="76123.AS203_00420"/>
<reference evidence="2" key="1">
    <citation type="submission" date="2015-11" db="EMBL/GenBank/DDBJ databases">
        <authorList>
            <person name="Holder M.E."/>
            <person name="Ajami N.J."/>
            <person name="Petrosino J.F."/>
        </authorList>
    </citation>
    <scope>NUCLEOTIDE SEQUENCE [LARGE SCALE GENOMIC DNA]</scope>
    <source>
        <strain evidence="2">F0113</strain>
    </source>
</reference>
<dbReference type="InterPro" id="IPR038143">
    <property type="entry name" value="NigD-like_C_dom_sf"/>
</dbReference>
<dbReference type="Proteomes" id="UP000056252">
    <property type="component" value="Chromosome"/>
</dbReference>
<evidence type="ECO:0000313" key="1">
    <source>
        <dbReference type="EMBL" id="ALO47758.1"/>
    </source>
</evidence>
<accession>A0A0S2KI22</accession>
<dbReference type="OrthoDB" id="1068111at2"/>
<proteinExistence type="predicted"/>
<evidence type="ECO:0000313" key="2">
    <source>
        <dbReference type="Proteomes" id="UP000056252"/>
    </source>
</evidence>
<evidence type="ECO:0008006" key="3">
    <source>
        <dbReference type="Google" id="ProtNLM"/>
    </source>
</evidence>